<name>A0A383EHP2_9ZZZZ</name>
<evidence type="ECO:0000313" key="1">
    <source>
        <dbReference type="EMBL" id="SVE55815.1"/>
    </source>
</evidence>
<organism evidence="1">
    <name type="scientific">marine metagenome</name>
    <dbReference type="NCBI Taxonomy" id="408172"/>
    <lineage>
        <taxon>unclassified sequences</taxon>
        <taxon>metagenomes</taxon>
        <taxon>ecological metagenomes</taxon>
    </lineage>
</organism>
<protein>
    <submittedName>
        <fullName evidence="1">Uncharacterized protein</fullName>
    </submittedName>
</protein>
<accession>A0A383EHP2</accession>
<reference evidence="1" key="1">
    <citation type="submission" date="2018-05" db="EMBL/GenBank/DDBJ databases">
        <authorList>
            <person name="Lanie J.A."/>
            <person name="Ng W.-L."/>
            <person name="Kazmierczak K.M."/>
            <person name="Andrzejewski T.M."/>
            <person name="Davidsen T.M."/>
            <person name="Wayne K.J."/>
            <person name="Tettelin H."/>
            <person name="Glass J.I."/>
            <person name="Rusch D."/>
            <person name="Podicherti R."/>
            <person name="Tsui H.-C.T."/>
            <person name="Winkler M.E."/>
        </authorList>
    </citation>
    <scope>NUCLEOTIDE SEQUENCE</scope>
</reference>
<feature type="non-terminal residue" evidence="1">
    <location>
        <position position="48"/>
    </location>
</feature>
<dbReference type="AlphaFoldDB" id="A0A383EHP2"/>
<proteinExistence type="predicted"/>
<sequence>MDETYLGEVNIKDEFFLKLEYIVEKHDYRVHKLCDREGRKAMFYNYTG</sequence>
<dbReference type="EMBL" id="UINC01225653">
    <property type="protein sequence ID" value="SVE55815.1"/>
    <property type="molecule type" value="Genomic_DNA"/>
</dbReference>
<gene>
    <name evidence="1" type="ORF">METZ01_LOCUS508669</name>
</gene>